<gene>
    <name evidence="1" type="ORF">Acr_26g0014070</name>
</gene>
<evidence type="ECO:0000313" key="2">
    <source>
        <dbReference type="Proteomes" id="UP000585474"/>
    </source>
</evidence>
<dbReference type="EMBL" id="BJWL01000026">
    <property type="protein sequence ID" value="GFZ18138.1"/>
    <property type="molecule type" value="Genomic_DNA"/>
</dbReference>
<organism evidence="1 2">
    <name type="scientific">Actinidia rufa</name>
    <dbReference type="NCBI Taxonomy" id="165716"/>
    <lineage>
        <taxon>Eukaryota</taxon>
        <taxon>Viridiplantae</taxon>
        <taxon>Streptophyta</taxon>
        <taxon>Embryophyta</taxon>
        <taxon>Tracheophyta</taxon>
        <taxon>Spermatophyta</taxon>
        <taxon>Magnoliopsida</taxon>
        <taxon>eudicotyledons</taxon>
        <taxon>Gunneridae</taxon>
        <taxon>Pentapetalae</taxon>
        <taxon>asterids</taxon>
        <taxon>Ericales</taxon>
        <taxon>Actinidiaceae</taxon>
        <taxon>Actinidia</taxon>
    </lineage>
</organism>
<reference evidence="1 2" key="1">
    <citation type="submission" date="2019-07" db="EMBL/GenBank/DDBJ databases">
        <title>De Novo Assembly of kiwifruit Actinidia rufa.</title>
        <authorList>
            <person name="Sugita-Konishi S."/>
            <person name="Sato K."/>
            <person name="Mori E."/>
            <person name="Abe Y."/>
            <person name="Kisaki G."/>
            <person name="Hamano K."/>
            <person name="Suezawa K."/>
            <person name="Otani M."/>
            <person name="Fukuda T."/>
            <person name="Manabe T."/>
            <person name="Gomi K."/>
            <person name="Tabuchi M."/>
            <person name="Akimitsu K."/>
            <person name="Kataoka I."/>
        </authorList>
    </citation>
    <scope>NUCLEOTIDE SEQUENCE [LARGE SCALE GENOMIC DNA]</scope>
    <source>
        <strain evidence="2">cv. Fuchu</strain>
    </source>
</reference>
<evidence type="ECO:0000313" key="1">
    <source>
        <dbReference type="EMBL" id="GFZ18138.1"/>
    </source>
</evidence>
<accession>A0A7J0H546</accession>
<dbReference type="Proteomes" id="UP000585474">
    <property type="component" value="Unassembled WGS sequence"/>
</dbReference>
<comment type="caution">
    <text evidence="1">The sequence shown here is derived from an EMBL/GenBank/DDBJ whole genome shotgun (WGS) entry which is preliminary data.</text>
</comment>
<dbReference type="AlphaFoldDB" id="A0A7J0H546"/>
<name>A0A7J0H546_9ERIC</name>
<protein>
    <submittedName>
        <fullName evidence="1">Uncharacterized protein</fullName>
    </submittedName>
</protein>
<sequence length="256" mass="28366">MHFQTEVLTSSHLGALLPPPGCAAKYVALQVVVTPSLLPCVHNWRDHHHLSRETHFGDVAPVAVHRLCLSPLSFSLWTSYTGCTFSYLDRLPHVSQSISLRSYTTPDPSIPLGLCRTTAPLVWRHPSSRYTPSVFLLLQHFLFSLKTLSVPPLASKLHRFESCISMKHALSWSPSWISRLPCGTKLFLCQQLFIVLFAIRTSPSHATCVENTSLSPHKWQAILESKIQSDSSSVNTARRTSLSSTAIIAVVAASED</sequence>
<keyword evidence="2" id="KW-1185">Reference proteome</keyword>
<proteinExistence type="predicted"/>